<name>A0A437PRC6_9BACT</name>
<comment type="caution">
    <text evidence="2">The sequence shown here is derived from an EMBL/GenBank/DDBJ whole genome shotgun (WGS) entry which is preliminary data.</text>
</comment>
<organism evidence="2 3">
    <name type="scientific">Sandaracinomonas limnophila</name>
    <dbReference type="NCBI Taxonomy" id="1862386"/>
    <lineage>
        <taxon>Bacteria</taxon>
        <taxon>Pseudomonadati</taxon>
        <taxon>Bacteroidota</taxon>
        <taxon>Cytophagia</taxon>
        <taxon>Cytophagales</taxon>
        <taxon>Flectobacillaceae</taxon>
        <taxon>Sandaracinomonas</taxon>
    </lineage>
</organism>
<dbReference type="OrthoDB" id="980645at2"/>
<sequence>MKKLTALFLLLILQVPLFNQWGAVAYYQVNRDFIAKNLCVNKDKPKMNCNGHCYLAKQLKAAEEKETKSNSEKLEKMPELVLFVQKNQVIEILHFDPIKSENNFYYSNFYNFQITSGLAKPPNFSV</sequence>
<feature type="signal peptide" evidence="1">
    <location>
        <begin position="1"/>
        <end position="19"/>
    </location>
</feature>
<feature type="chain" id="PRO_5019229118" description="Secreted protein" evidence="1">
    <location>
        <begin position="20"/>
        <end position="126"/>
    </location>
</feature>
<dbReference type="EMBL" id="SACY01000003">
    <property type="protein sequence ID" value="RVU24780.1"/>
    <property type="molecule type" value="Genomic_DNA"/>
</dbReference>
<dbReference type="RefSeq" id="WP_127803813.1">
    <property type="nucleotide sequence ID" value="NZ_SACY01000003.1"/>
</dbReference>
<keyword evidence="1" id="KW-0732">Signal</keyword>
<protein>
    <recommendedName>
        <fullName evidence="4">Secreted protein</fullName>
    </recommendedName>
</protein>
<dbReference type="AlphaFoldDB" id="A0A437PRC6"/>
<keyword evidence="3" id="KW-1185">Reference proteome</keyword>
<evidence type="ECO:0000313" key="3">
    <source>
        <dbReference type="Proteomes" id="UP000282832"/>
    </source>
</evidence>
<accession>A0A437PRC6</accession>
<evidence type="ECO:0000256" key="1">
    <source>
        <dbReference type="SAM" id="SignalP"/>
    </source>
</evidence>
<proteinExistence type="predicted"/>
<dbReference type="Proteomes" id="UP000282832">
    <property type="component" value="Unassembled WGS sequence"/>
</dbReference>
<evidence type="ECO:0000313" key="2">
    <source>
        <dbReference type="EMBL" id="RVU24780.1"/>
    </source>
</evidence>
<gene>
    <name evidence="2" type="ORF">EOJ36_07135</name>
</gene>
<evidence type="ECO:0008006" key="4">
    <source>
        <dbReference type="Google" id="ProtNLM"/>
    </source>
</evidence>
<reference evidence="2 3" key="1">
    <citation type="submission" date="2019-01" db="EMBL/GenBank/DDBJ databases">
        <authorList>
            <person name="Chen W.-M."/>
        </authorList>
    </citation>
    <scope>NUCLEOTIDE SEQUENCE [LARGE SCALE GENOMIC DNA]</scope>
    <source>
        <strain evidence="2 3">FSY-15</strain>
    </source>
</reference>